<sequence>MISYNKIKYKTPVSFNEINFEELEKTLKIRIDDFSRESIRQSEHLRRILAYLKPCIPNKSVTPTSLDFFEE</sequence>
<dbReference type="Proteomes" id="UP000001338">
    <property type="component" value="Unassembled WGS sequence"/>
</dbReference>
<comment type="caution">
    <text evidence="1">The sequence shown here is derived from an EMBL/GenBank/DDBJ whole genome shotgun (WGS) entry which is preliminary data.</text>
</comment>
<organism evidence="1 2">
    <name type="scientific">Leptospira weilii str. 2006001853</name>
    <dbReference type="NCBI Taxonomy" id="1001589"/>
    <lineage>
        <taxon>Bacteria</taxon>
        <taxon>Pseudomonadati</taxon>
        <taxon>Spirochaetota</taxon>
        <taxon>Spirochaetia</taxon>
        <taxon>Leptospirales</taxon>
        <taxon>Leptospiraceae</taxon>
        <taxon>Leptospira</taxon>
    </lineage>
</organism>
<reference evidence="1 2" key="1">
    <citation type="submission" date="2012-10" db="EMBL/GenBank/DDBJ databases">
        <authorList>
            <person name="Harkins D.M."/>
            <person name="Durkin A.S."/>
            <person name="Brinkac L.M."/>
            <person name="Haft D.H."/>
            <person name="Selengut J.D."/>
            <person name="Sanka R."/>
            <person name="DePew J."/>
            <person name="Purushe J."/>
            <person name="Whelen A.C."/>
            <person name="Vinetz J.M."/>
            <person name="Sutton G.G."/>
            <person name="Nierman W.C."/>
            <person name="Fouts D.E."/>
        </authorList>
    </citation>
    <scope>NUCLEOTIDE SEQUENCE [LARGE SCALE GENOMIC DNA]</scope>
    <source>
        <strain evidence="1 2">2006001853</strain>
    </source>
</reference>
<proteinExistence type="predicted"/>
<gene>
    <name evidence="1" type="ORF">LEP1GSC036_3211</name>
</gene>
<evidence type="ECO:0000313" key="1">
    <source>
        <dbReference type="EMBL" id="EKR64725.1"/>
    </source>
</evidence>
<accession>A0A828Z309</accession>
<name>A0A828Z309_9LEPT</name>
<evidence type="ECO:0000313" key="2">
    <source>
        <dbReference type="Proteomes" id="UP000001338"/>
    </source>
</evidence>
<protein>
    <submittedName>
        <fullName evidence="1">Uncharacterized protein</fullName>
    </submittedName>
</protein>
<dbReference type="AlphaFoldDB" id="A0A828Z309"/>
<dbReference type="EMBL" id="AFLV02000038">
    <property type="protein sequence ID" value="EKR64725.1"/>
    <property type="molecule type" value="Genomic_DNA"/>
</dbReference>
<dbReference type="NCBIfam" id="NF047701">
    <property type="entry name" value="B9T54_RS14040_fam"/>
    <property type="match status" value="1"/>
</dbReference>
<dbReference type="GeneID" id="61111981"/>
<dbReference type="RefSeq" id="WP_004499515.1">
    <property type="nucleotide sequence ID" value="NZ_AFLV02000038.1"/>
</dbReference>